<evidence type="ECO:0000313" key="2">
    <source>
        <dbReference type="Proteomes" id="UP000217696"/>
    </source>
</evidence>
<dbReference type="CDD" id="cd00077">
    <property type="entry name" value="HDc"/>
    <property type="match status" value="1"/>
</dbReference>
<gene>
    <name evidence="1" type="primary">rpfG_4</name>
    <name evidence="1" type="ORF">CB4_00831</name>
</gene>
<dbReference type="PROSITE" id="PS51832">
    <property type="entry name" value="HD_GYP"/>
    <property type="match status" value="1"/>
</dbReference>
<organism evidence="1 2">
    <name type="scientific">Aneurinibacillus soli</name>
    <dbReference type="NCBI Taxonomy" id="1500254"/>
    <lineage>
        <taxon>Bacteria</taxon>
        <taxon>Bacillati</taxon>
        <taxon>Bacillota</taxon>
        <taxon>Bacilli</taxon>
        <taxon>Bacillales</taxon>
        <taxon>Paenibacillaceae</taxon>
        <taxon>Aneurinibacillus group</taxon>
        <taxon>Aneurinibacillus</taxon>
    </lineage>
</organism>
<accession>A0A0U5AXH5</accession>
<dbReference type="KEGG" id="asoc:CB4_00831"/>
<protein>
    <submittedName>
        <fullName evidence="1">Cyclic di-GMP phosphodiesterase response regulator RpfG</fullName>
        <ecNumber evidence="1">3.1.4.52</ecNumber>
    </submittedName>
</protein>
<sequence length="351" mass="39389">MRQVSLESVEAGQVLAKSIYTSDGRTLLNQGVLLTPGMINKLYRIGVTMIYIKDERFDDIKMEDVVSEETRREAISNVANVLQCVQTGKDFDTRTVSKTMGTIVDEIFQQKNVLLNLNDIRTQDNHLFIHSMNVCIMSCVIGMQLGYNTTKLKELALGALLHDVGKVVMPDDPLRKTKEGDHHAWIGFNVLRKKHEVSLATAHIALQHHEHVDGQGEPRAIAGVDIHEYAKIVAITNFYDNLLSEFSTDQPTMTPYEAAEFIMGLAGKRFDHEMVIQFLRSIALYPTGASVLLSTEEVGVVVGQHKGLPSRPIVRVFKESRGQGKYDYDDTEVREVDLGRETTVFIESILK</sequence>
<dbReference type="EMBL" id="AP017312">
    <property type="protein sequence ID" value="BAU26688.1"/>
    <property type="molecule type" value="Genomic_DNA"/>
</dbReference>
<dbReference type="EC" id="3.1.4.52" evidence="1"/>
<dbReference type="SMART" id="SM00471">
    <property type="entry name" value="HDc"/>
    <property type="match status" value="1"/>
</dbReference>
<dbReference type="RefSeq" id="WP_096463711.1">
    <property type="nucleotide sequence ID" value="NZ_AP017312.1"/>
</dbReference>
<reference evidence="1 2" key="1">
    <citation type="submission" date="2015-12" db="EMBL/GenBank/DDBJ databases">
        <title>Genome sequence of Aneurinibacillus soli.</title>
        <authorList>
            <person name="Lee J.S."/>
            <person name="Lee K.C."/>
            <person name="Kim K.K."/>
            <person name="Lee B.W."/>
        </authorList>
    </citation>
    <scope>NUCLEOTIDE SEQUENCE [LARGE SCALE GENOMIC DNA]</scope>
    <source>
        <strain evidence="1 2">CB4</strain>
    </source>
</reference>
<keyword evidence="2" id="KW-1185">Reference proteome</keyword>
<dbReference type="GO" id="GO:0071111">
    <property type="term" value="F:cyclic-guanylate-specific phosphodiesterase activity"/>
    <property type="evidence" value="ECO:0007669"/>
    <property type="project" value="UniProtKB-EC"/>
</dbReference>
<dbReference type="InterPro" id="IPR037522">
    <property type="entry name" value="HD_GYP_dom"/>
</dbReference>
<dbReference type="AlphaFoldDB" id="A0A0U5AXH5"/>
<dbReference type="SUPFAM" id="SSF109604">
    <property type="entry name" value="HD-domain/PDEase-like"/>
    <property type="match status" value="1"/>
</dbReference>
<dbReference type="Gene3D" id="1.10.3210.10">
    <property type="entry name" value="Hypothetical protein af1432"/>
    <property type="match status" value="1"/>
</dbReference>
<proteinExistence type="predicted"/>
<dbReference type="PANTHER" id="PTHR43155:SF2">
    <property type="entry name" value="CYCLIC DI-GMP PHOSPHODIESTERASE PA4108"/>
    <property type="match status" value="1"/>
</dbReference>
<dbReference type="InterPro" id="IPR006674">
    <property type="entry name" value="HD_domain"/>
</dbReference>
<dbReference type="InterPro" id="IPR003607">
    <property type="entry name" value="HD/PDEase_dom"/>
</dbReference>
<name>A0A0U5AXH5_9BACL</name>
<dbReference type="OrthoDB" id="9759601at2"/>
<keyword evidence="1" id="KW-0378">Hydrolase</keyword>
<dbReference type="Proteomes" id="UP000217696">
    <property type="component" value="Chromosome"/>
</dbReference>
<dbReference type="PROSITE" id="PS51831">
    <property type="entry name" value="HD"/>
    <property type="match status" value="1"/>
</dbReference>
<dbReference type="Pfam" id="PF13487">
    <property type="entry name" value="HD_5"/>
    <property type="match status" value="1"/>
</dbReference>
<dbReference type="PANTHER" id="PTHR43155">
    <property type="entry name" value="CYCLIC DI-GMP PHOSPHODIESTERASE PA4108-RELATED"/>
    <property type="match status" value="1"/>
</dbReference>
<evidence type="ECO:0000313" key="1">
    <source>
        <dbReference type="EMBL" id="BAU26688.1"/>
    </source>
</evidence>